<proteinExistence type="predicted"/>
<evidence type="ECO:0000313" key="3">
    <source>
        <dbReference type="Proteomes" id="UP000069443"/>
    </source>
</evidence>
<dbReference type="AlphaFoldDB" id="A0A100WHB8"/>
<dbReference type="Proteomes" id="UP000069443">
    <property type="component" value="Unassembled WGS sequence"/>
</dbReference>
<organism evidence="2 3">
    <name type="scientific">Mycolicibacterium canariasense</name>
    <name type="common">Mycobacterium canariasense</name>
    <dbReference type="NCBI Taxonomy" id="228230"/>
    <lineage>
        <taxon>Bacteria</taxon>
        <taxon>Bacillati</taxon>
        <taxon>Actinomycetota</taxon>
        <taxon>Actinomycetes</taxon>
        <taxon>Mycobacteriales</taxon>
        <taxon>Mycobacteriaceae</taxon>
        <taxon>Mycolicibacterium</taxon>
    </lineage>
</organism>
<feature type="transmembrane region" description="Helical" evidence="1">
    <location>
        <begin position="227"/>
        <end position="247"/>
    </location>
</feature>
<evidence type="ECO:0000313" key="2">
    <source>
        <dbReference type="EMBL" id="GAS97899.1"/>
    </source>
</evidence>
<evidence type="ECO:0000256" key="1">
    <source>
        <dbReference type="SAM" id="Phobius"/>
    </source>
</evidence>
<dbReference type="STRING" id="228230.RMCC_4864"/>
<feature type="transmembrane region" description="Helical" evidence="1">
    <location>
        <begin position="24"/>
        <end position="46"/>
    </location>
</feature>
<keyword evidence="3" id="KW-1185">Reference proteome</keyword>
<reference evidence="3" key="1">
    <citation type="journal article" date="2016" name="Genome Announc.">
        <title>Draft Genome Sequences of Five Rapidly Growing Mycobacterium Species, M. thermoresistibile, M. fortuitum subsp. acetamidolyticum, M. canariasense, M. brisbanense, and M. novocastrense.</title>
        <authorList>
            <person name="Katahira K."/>
            <person name="Ogura Y."/>
            <person name="Gotoh Y."/>
            <person name="Hayashi T."/>
        </authorList>
    </citation>
    <scope>NUCLEOTIDE SEQUENCE [LARGE SCALE GENOMIC DNA]</scope>
    <source>
        <strain evidence="3">JCM15298</strain>
    </source>
</reference>
<dbReference type="OrthoDB" id="3631561at2"/>
<protein>
    <recommendedName>
        <fullName evidence="4">DUF445 domain-containing protein</fullName>
    </recommendedName>
</protein>
<accession>A0A100WHB8</accession>
<reference evidence="3" key="2">
    <citation type="submission" date="2016-02" db="EMBL/GenBank/DDBJ databases">
        <title>Draft genome sequence of five rapidly growing Mycobacterium species.</title>
        <authorList>
            <person name="Katahira K."/>
            <person name="Gotou Y."/>
            <person name="Iida K."/>
            <person name="Ogura Y."/>
            <person name="Hayashi T."/>
        </authorList>
    </citation>
    <scope>NUCLEOTIDE SEQUENCE [LARGE SCALE GENOMIC DNA]</scope>
    <source>
        <strain evidence="3">JCM15298</strain>
    </source>
</reference>
<keyword evidence="1" id="KW-1133">Transmembrane helix</keyword>
<dbReference type="EMBL" id="BCSY01000076">
    <property type="protein sequence ID" value="GAS97899.1"/>
    <property type="molecule type" value="Genomic_DNA"/>
</dbReference>
<dbReference type="PANTHER" id="PTHR35791">
    <property type="entry name" value="UPF0754 MEMBRANE PROTEIN YHEB"/>
    <property type="match status" value="1"/>
</dbReference>
<gene>
    <name evidence="2" type="ORF">RMCC_4864</name>
</gene>
<keyword evidence="1" id="KW-0812">Transmembrane</keyword>
<comment type="caution">
    <text evidence="2">The sequence shown here is derived from an EMBL/GenBank/DDBJ whole genome shotgun (WGS) entry which is preliminary data.</text>
</comment>
<keyword evidence="1" id="KW-0472">Membrane</keyword>
<sequence>MSTGETLLAIQSWNEIKADFSVNWLIYLSMPFVAAFVGWSTKIVALEMLYRPQEFKGIGPFGWQGIVPRRAGKVGSKTIELLTQNLLKPEELLQKVDAKEAVEALREPLTEAVDEISRDLAEQIRPGLWDSLPEAARAAIKSRVHAETPRVVESLLREMQSDLPRFVDVQFLAITTLVRNKDKLNKLMRGLGDNAMAFVRRSGIYFGLAIGVVQMVAWALFQNPWIMPAFGFGVGFISDYIALNMLFRPIHPTKYLGFIPFQGLLHAQRDTITRDYARILSEDLFSAEILFDGVLRGPGADKLFALVAKEVDAAIDAQTGMAKPLVQFAVGTERYNAVKNSLVHMVLEKLPTTLHEAQDYAMNALDLEQTIIDKMSQLSNEEYESILRPVFKDDEPTMIAVGAILGGVVGEIQVQLIEHFGNEPPHVALSDLTRIVLRQ</sequence>
<evidence type="ECO:0008006" key="4">
    <source>
        <dbReference type="Google" id="ProtNLM"/>
    </source>
</evidence>
<feature type="transmembrane region" description="Helical" evidence="1">
    <location>
        <begin position="203"/>
        <end position="221"/>
    </location>
</feature>
<dbReference type="RefSeq" id="WP_062658713.1">
    <property type="nucleotide sequence ID" value="NZ_BCSY01000076.1"/>
</dbReference>
<dbReference type="PANTHER" id="PTHR35791:SF1">
    <property type="entry name" value="UPF0754 MEMBRANE PROTEIN YHEB"/>
    <property type="match status" value="1"/>
</dbReference>
<name>A0A100WHB8_MYCCR</name>